<keyword evidence="2 4" id="KW-1133">Transmembrane helix</keyword>
<feature type="transmembrane region" description="Helical" evidence="4">
    <location>
        <begin position="156"/>
        <end position="174"/>
    </location>
</feature>
<dbReference type="SUPFAM" id="SSF103473">
    <property type="entry name" value="MFS general substrate transporter"/>
    <property type="match status" value="1"/>
</dbReference>
<gene>
    <name evidence="6" type="ordered locus">RPA4317</name>
</gene>
<dbReference type="GO" id="GO:0022857">
    <property type="term" value="F:transmembrane transporter activity"/>
    <property type="evidence" value="ECO:0007669"/>
    <property type="project" value="InterPro"/>
</dbReference>
<reference evidence="6" key="1">
    <citation type="journal article" date="2004" name="Nat. Biotechnol.">
        <title>Complete genome sequence of the metabolically versatile photosynthetic bacterium Rhodopseudomonas palustris.</title>
        <authorList>
            <person name="Larimer F.W."/>
            <person name="Chain P."/>
            <person name="Hauser L."/>
            <person name="Lamerdin J."/>
            <person name="Malfatti S."/>
            <person name="Do L."/>
            <person name="Land M.L."/>
            <person name="Pelletier D.A."/>
            <person name="Beatty J.T."/>
            <person name="Lang A.S."/>
            <person name="Tabita F.R."/>
            <person name="Gibson J.L."/>
            <person name="Hanson T.E."/>
            <person name="Bobst C."/>
            <person name="Torres J.L."/>
            <person name="Peres C."/>
            <person name="Harrison F.H."/>
            <person name="Gibson J."/>
            <person name="Harwood C.S."/>
        </authorList>
    </citation>
    <scope>NUCLEOTIDE SEQUENCE [LARGE SCALE GENOMIC DNA]</scope>
    <source>
        <strain evidence="6">CGA009</strain>
    </source>
</reference>
<sequence>MSGRPTCRPFVVIAPRSSIGAPKPISGNAVNKPVTVDADIAAPVNPAELPLPDLSKSAAPAAAGPAYIVLGGISFSHFLNDTMQSLIPSVYPILKANYALDFGQIGMITLAFQFTASLLQPVVGHITDKKAQPFSLAIGMGSTFLGLLLLSVAHSYAVILIAAAMIGLGSAVFHPESARIARLASGGRHGMAQSVFQVGGNAGTALGPVLAALIVVPFGQPSIAWFSSIAFLAIIVLWRIGVWYKPQVAGKKKMAVQPHPHAPSRRRVMVALVVLVALLFSKQLYLSSLSSYYTFYLIEKFHVSTQTAQIFLFIFLAATAAGVFFGGPLGDRFGRRYVIWFSILGILPFTLALPYAGLTASAVLTVFIGFILASATPAIIVFAQELMPHRFGMISGVFFGFAFGIGGLGAAALGQVADIRGIDFVYQVCSFLPALGLLAVLLPKMPRHAH</sequence>
<dbReference type="STRING" id="258594.RPA4317"/>
<feature type="transmembrane region" description="Helical" evidence="4">
    <location>
        <begin position="424"/>
        <end position="442"/>
    </location>
</feature>
<dbReference type="InterPro" id="IPR036259">
    <property type="entry name" value="MFS_trans_sf"/>
</dbReference>
<evidence type="ECO:0000256" key="4">
    <source>
        <dbReference type="SAM" id="Phobius"/>
    </source>
</evidence>
<evidence type="ECO:0000256" key="2">
    <source>
        <dbReference type="ARBA" id="ARBA00022989"/>
    </source>
</evidence>
<keyword evidence="3 4" id="KW-0472">Membrane</keyword>
<dbReference type="Gene3D" id="1.20.1250.20">
    <property type="entry name" value="MFS general substrate transporter like domains"/>
    <property type="match status" value="2"/>
</dbReference>
<dbReference type="PANTHER" id="PTHR43129">
    <property type="entry name" value="FOSMIDOMYCIN RESISTANCE PROTEIN"/>
    <property type="match status" value="1"/>
</dbReference>
<dbReference type="CDD" id="cd17478">
    <property type="entry name" value="MFS_FsR"/>
    <property type="match status" value="1"/>
</dbReference>
<feature type="transmembrane region" description="Helical" evidence="4">
    <location>
        <begin position="268"/>
        <end position="286"/>
    </location>
</feature>
<dbReference type="PANTHER" id="PTHR43129:SF1">
    <property type="entry name" value="FOSMIDOMYCIN RESISTANCE PROTEIN"/>
    <property type="match status" value="1"/>
</dbReference>
<proteinExistence type="predicted"/>
<feature type="transmembrane region" description="Helical" evidence="4">
    <location>
        <begin position="306"/>
        <end position="325"/>
    </location>
</feature>
<accession>Q6N1T7</accession>
<dbReference type="PROSITE" id="PS50850">
    <property type="entry name" value="MFS"/>
    <property type="match status" value="1"/>
</dbReference>
<dbReference type="InterPro" id="IPR011701">
    <property type="entry name" value="MFS"/>
</dbReference>
<dbReference type="EMBL" id="BX572606">
    <property type="protein sequence ID" value="CAE29758.1"/>
    <property type="molecule type" value="Genomic_DNA"/>
</dbReference>
<dbReference type="GO" id="GO:0005886">
    <property type="term" value="C:plasma membrane"/>
    <property type="evidence" value="ECO:0007669"/>
    <property type="project" value="TreeGrafter"/>
</dbReference>
<feature type="transmembrane region" description="Helical" evidence="4">
    <location>
        <begin position="195"/>
        <end position="216"/>
    </location>
</feature>
<evidence type="ECO:0000259" key="5">
    <source>
        <dbReference type="PROSITE" id="PS50850"/>
    </source>
</evidence>
<dbReference type="AlphaFoldDB" id="Q6N1T7"/>
<feature type="domain" description="Major facilitator superfamily (MFS) profile" evidence="5">
    <location>
        <begin position="69"/>
        <end position="448"/>
    </location>
</feature>
<evidence type="ECO:0000256" key="1">
    <source>
        <dbReference type="ARBA" id="ARBA00022692"/>
    </source>
</evidence>
<feature type="transmembrane region" description="Helical" evidence="4">
    <location>
        <begin position="391"/>
        <end position="412"/>
    </location>
</feature>
<organism evidence="6">
    <name type="scientific">Rhodopseudomonas palustris (strain ATCC BAA-98 / CGA009)</name>
    <dbReference type="NCBI Taxonomy" id="258594"/>
    <lineage>
        <taxon>Bacteria</taxon>
        <taxon>Pseudomonadati</taxon>
        <taxon>Pseudomonadota</taxon>
        <taxon>Alphaproteobacteria</taxon>
        <taxon>Hyphomicrobiales</taxon>
        <taxon>Nitrobacteraceae</taxon>
        <taxon>Rhodopseudomonas</taxon>
    </lineage>
</organism>
<evidence type="ECO:0000256" key="3">
    <source>
        <dbReference type="ARBA" id="ARBA00023136"/>
    </source>
</evidence>
<dbReference type="HOGENOM" id="CLU_040537_2_0_5"/>
<dbReference type="InterPro" id="IPR020846">
    <property type="entry name" value="MFS_dom"/>
</dbReference>
<feature type="transmembrane region" description="Helical" evidence="4">
    <location>
        <begin position="362"/>
        <end position="384"/>
    </location>
</feature>
<dbReference type="PhylomeDB" id="Q6N1T7"/>
<feature type="transmembrane region" description="Helical" evidence="4">
    <location>
        <begin position="337"/>
        <end position="356"/>
    </location>
</feature>
<dbReference type="Pfam" id="PF07690">
    <property type="entry name" value="MFS_1"/>
    <property type="match status" value="1"/>
</dbReference>
<feature type="transmembrane region" description="Helical" evidence="4">
    <location>
        <begin position="222"/>
        <end position="244"/>
    </location>
</feature>
<keyword evidence="1 4" id="KW-0812">Transmembrane</keyword>
<name>Q6N1T7_RHOPA</name>
<evidence type="ECO:0000313" key="6">
    <source>
        <dbReference type="EMBL" id="CAE29758.1"/>
    </source>
</evidence>
<dbReference type="eggNOG" id="COG2223">
    <property type="taxonomic scope" value="Bacteria"/>
</dbReference>
<protein>
    <submittedName>
        <fullName evidence="6">Fosmidomycin resistance protein</fullName>
    </submittedName>
</protein>